<keyword evidence="4" id="KW-0723">Serine/threonine-protein kinase</keyword>
<evidence type="ECO:0000256" key="4">
    <source>
        <dbReference type="ARBA" id="ARBA00022527"/>
    </source>
</evidence>
<keyword evidence="16" id="KW-0325">Glycoprotein</keyword>
<evidence type="ECO:0000256" key="13">
    <source>
        <dbReference type="ARBA" id="ARBA00022989"/>
    </source>
</evidence>
<dbReference type="InterPro" id="IPR051716">
    <property type="entry name" value="Plant_RL_S/T_kinase"/>
</dbReference>
<dbReference type="Pfam" id="PF23598">
    <property type="entry name" value="LRR_14"/>
    <property type="match status" value="1"/>
</dbReference>
<keyword evidence="13 20" id="KW-1133">Transmembrane helix</keyword>
<evidence type="ECO:0000256" key="11">
    <source>
        <dbReference type="ARBA" id="ARBA00022777"/>
    </source>
</evidence>
<dbReference type="InterPro" id="IPR001611">
    <property type="entry name" value="Leu-rich_rpt"/>
</dbReference>
<dbReference type="InterPro" id="IPR000719">
    <property type="entry name" value="Prot_kinase_dom"/>
</dbReference>
<evidence type="ECO:0000256" key="10">
    <source>
        <dbReference type="ARBA" id="ARBA00022741"/>
    </source>
</evidence>
<evidence type="ECO:0000256" key="16">
    <source>
        <dbReference type="ARBA" id="ARBA00023180"/>
    </source>
</evidence>
<evidence type="ECO:0000256" key="19">
    <source>
        <dbReference type="PROSITE-ProRule" id="PRU10141"/>
    </source>
</evidence>
<feature type="domain" description="Protein kinase" evidence="22">
    <location>
        <begin position="718"/>
        <end position="998"/>
    </location>
</feature>
<dbReference type="InterPro" id="IPR011009">
    <property type="entry name" value="Kinase-like_dom_sf"/>
</dbReference>
<dbReference type="GeneID" id="140015824"/>
<evidence type="ECO:0000256" key="18">
    <source>
        <dbReference type="ARBA" id="ARBA00048679"/>
    </source>
</evidence>
<comment type="catalytic activity">
    <reaction evidence="18">
        <text>L-seryl-[protein] + ATP = O-phospho-L-seryl-[protein] + ADP + H(+)</text>
        <dbReference type="Rhea" id="RHEA:17989"/>
        <dbReference type="Rhea" id="RHEA-COMP:9863"/>
        <dbReference type="Rhea" id="RHEA-COMP:11604"/>
        <dbReference type="ChEBI" id="CHEBI:15378"/>
        <dbReference type="ChEBI" id="CHEBI:29999"/>
        <dbReference type="ChEBI" id="CHEBI:30616"/>
        <dbReference type="ChEBI" id="CHEBI:83421"/>
        <dbReference type="ChEBI" id="CHEBI:456216"/>
        <dbReference type="EC" id="2.7.11.1"/>
    </reaction>
</comment>
<dbReference type="SUPFAM" id="SSF52058">
    <property type="entry name" value="L domain-like"/>
    <property type="match status" value="2"/>
</dbReference>
<dbReference type="Gene3D" id="3.30.200.20">
    <property type="entry name" value="Phosphorylase Kinase, domain 1"/>
    <property type="match status" value="1"/>
</dbReference>
<evidence type="ECO:0000259" key="22">
    <source>
        <dbReference type="PROSITE" id="PS50011"/>
    </source>
</evidence>
<dbReference type="InterPro" id="IPR017441">
    <property type="entry name" value="Protein_kinase_ATP_BS"/>
</dbReference>
<comment type="catalytic activity">
    <reaction evidence="17">
        <text>L-threonyl-[protein] + ATP = O-phospho-L-threonyl-[protein] + ADP + H(+)</text>
        <dbReference type="Rhea" id="RHEA:46608"/>
        <dbReference type="Rhea" id="RHEA-COMP:11060"/>
        <dbReference type="Rhea" id="RHEA-COMP:11605"/>
        <dbReference type="ChEBI" id="CHEBI:15378"/>
        <dbReference type="ChEBI" id="CHEBI:30013"/>
        <dbReference type="ChEBI" id="CHEBI:30616"/>
        <dbReference type="ChEBI" id="CHEBI:61977"/>
        <dbReference type="ChEBI" id="CHEBI:456216"/>
        <dbReference type="EC" id="2.7.11.1"/>
    </reaction>
</comment>
<evidence type="ECO:0000256" key="20">
    <source>
        <dbReference type="SAM" id="Phobius"/>
    </source>
</evidence>
<reference evidence="23" key="1">
    <citation type="journal article" date="2025" name="Foods">
        <title>Unveiling the Microbial Signatures of Arabica Coffee Cherries: Insights into Ripeness Specific Diversity, Functional Traits, and Implications for Quality and Safety.</title>
        <authorList>
            <consortium name="RefSeq"/>
            <person name="Tenea G.N."/>
            <person name="Cifuentes V."/>
            <person name="Reyes P."/>
            <person name="Cevallos-Vallejos M."/>
        </authorList>
    </citation>
    <scope>NUCLEOTIDE SEQUENCE [LARGE SCALE GENOMIC DNA]</scope>
</reference>
<dbReference type="PROSITE" id="PS50011">
    <property type="entry name" value="PROTEIN_KINASE_DOM"/>
    <property type="match status" value="1"/>
</dbReference>
<dbReference type="SMART" id="SM00369">
    <property type="entry name" value="LRR_TYP"/>
    <property type="match status" value="8"/>
</dbReference>
<evidence type="ECO:0000256" key="8">
    <source>
        <dbReference type="ARBA" id="ARBA00022729"/>
    </source>
</evidence>
<keyword evidence="6" id="KW-0808">Transferase</keyword>
<accession>A0ABM4VYY4</accession>
<organism evidence="23 24">
    <name type="scientific">Coffea arabica</name>
    <name type="common">Arabian coffee</name>
    <dbReference type="NCBI Taxonomy" id="13443"/>
    <lineage>
        <taxon>Eukaryota</taxon>
        <taxon>Viridiplantae</taxon>
        <taxon>Streptophyta</taxon>
        <taxon>Embryophyta</taxon>
        <taxon>Tracheophyta</taxon>
        <taxon>Spermatophyta</taxon>
        <taxon>Magnoliopsida</taxon>
        <taxon>eudicotyledons</taxon>
        <taxon>Gunneridae</taxon>
        <taxon>Pentapetalae</taxon>
        <taxon>asterids</taxon>
        <taxon>lamiids</taxon>
        <taxon>Gentianales</taxon>
        <taxon>Rubiaceae</taxon>
        <taxon>Ixoroideae</taxon>
        <taxon>Gardenieae complex</taxon>
        <taxon>Bertiereae - Coffeeae clade</taxon>
        <taxon>Coffeeae</taxon>
        <taxon>Coffea</taxon>
    </lineage>
</organism>
<dbReference type="Proteomes" id="UP001652660">
    <property type="component" value="Chromosome 1e"/>
</dbReference>
<evidence type="ECO:0000256" key="7">
    <source>
        <dbReference type="ARBA" id="ARBA00022692"/>
    </source>
</evidence>
<evidence type="ECO:0000256" key="15">
    <source>
        <dbReference type="ARBA" id="ARBA00023170"/>
    </source>
</evidence>
<feature type="binding site" evidence="19">
    <location>
        <position position="747"/>
    </location>
    <ligand>
        <name>ATP</name>
        <dbReference type="ChEBI" id="CHEBI:30616"/>
    </ligand>
</feature>
<sequence>MSIQNYSICPISLVSVCLAILHLVSSSGINAAPDQMHAASNPGTEGKALLTWKASLDNYSQSKLSSWSSSANPCSTWDAIRCNKAGRVSVINITSSGIKGTLDHFNFSSLPHLTTIELSQNALHGTIPSNIGNLSRLTNLAFWSNQLSGAIPDEISQLTNLRLLNLSDNSFNGSIPTSIGNLTGLAELDLGSNKLSGWIPEEIGKLKSLTKLSLANNTLTGRIPVSIGNLSGLTLLYLYQNYLSGPIPKEIGNLTKLNELNLLENKLTGQIPSTLGNLTNLVDLQLSQNNLYGAIPPELGTLKLLAHILIFQNQISGALPDGFNNLTHLNVLDLSQNYFTGHLPQNICIGSSLSWFNVRENNFVGAMPRSFKNCSSLRGIGISDNQLSGNISEEFGIYPHVEIMDLRNNKFFGQLSWNWSGYLNLTALGISNNNLSGRIPTGLGELSRLQKLYLSSNHLHGKIPSSLGKLTLLLELKLHNNNLSGNIPTEIGQMSRLLNLSLSANNLSGSIPEQIGYCTQLLDLNLSQNALVGNIPSQVGNLPSLATLDLSQNMLESKLPLELGEMKSIETMNLSHNRISGSIPKSFDHCFSLISIDISYNQLEGPLPNISAFQKAPSDSLRNNKGLCGSVTGLKPCSQSTQKNTRRRTTKRMIFLIVAPILATIFLLVVVVGIFIRARPHTRSMENKPQEFTRNMFSAWSFDGKMVYENIIDAIENFDPKYCIGAGGFGSVFRAELPNGQVVAVKKLHGVDDGALRRPKDFANEIRALTNIRHRNIVKLYGFCSHIQHTFLVYEFLEGGSLMHLLSNDETAAKCEWIKRVSIVKDVANALSYMHQNCSPSIIHRDISSKNILLDSEYQAHISDFGTARILRPDSCHWTSFAGTYGYAAPELAYTMEVNEKCDIYSFGVLVLEVIMGKHPGDFILSTLSASSSTSTVYDILLNDIVDPRLSSPSTQESKEVTLVAKLALSCIEPNPQLRPTMKQVCAQLLKEIASQFNVFPIVTIGQLLDLQMTNV</sequence>
<dbReference type="Gene3D" id="3.80.10.10">
    <property type="entry name" value="Ribonuclease Inhibitor"/>
    <property type="match status" value="3"/>
</dbReference>
<evidence type="ECO:0000313" key="24">
    <source>
        <dbReference type="RefSeq" id="XP_071924753.1"/>
    </source>
</evidence>
<dbReference type="Pfam" id="PF00560">
    <property type="entry name" value="LRR_1"/>
    <property type="match status" value="8"/>
</dbReference>
<evidence type="ECO:0000256" key="17">
    <source>
        <dbReference type="ARBA" id="ARBA00047899"/>
    </source>
</evidence>
<dbReference type="SUPFAM" id="SSF56112">
    <property type="entry name" value="Protein kinase-like (PK-like)"/>
    <property type="match status" value="1"/>
</dbReference>
<dbReference type="PROSITE" id="PS00107">
    <property type="entry name" value="PROTEIN_KINASE_ATP"/>
    <property type="match status" value="1"/>
</dbReference>
<evidence type="ECO:0000256" key="5">
    <source>
        <dbReference type="ARBA" id="ARBA00022614"/>
    </source>
</evidence>
<feature type="signal peptide" evidence="21">
    <location>
        <begin position="1"/>
        <end position="26"/>
    </location>
</feature>
<keyword evidence="9" id="KW-0677">Repeat</keyword>
<evidence type="ECO:0000256" key="3">
    <source>
        <dbReference type="ARBA" id="ARBA00012513"/>
    </source>
</evidence>
<evidence type="ECO:0000313" key="23">
    <source>
        <dbReference type="Proteomes" id="UP001652660"/>
    </source>
</evidence>
<dbReference type="InterPro" id="IPR003591">
    <property type="entry name" value="Leu-rich_rpt_typical-subtyp"/>
</dbReference>
<evidence type="ECO:0000256" key="9">
    <source>
        <dbReference type="ARBA" id="ARBA00022737"/>
    </source>
</evidence>
<evidence type="ECO:0000256" key="12">
    <source>
        <dbReference type="ARBA" id="ARBA00022840"/>
    </source>
</evidence>
<dbReference type="PROSITE" id="PS00109">
    <property type="entry name" value="PROTEIN_KINASE_TYR"/>
    <property type="match status" value="1"/>
</dbReference>
<evidence type="ECO:0000256" key="1">
    <source>
        <dbReference type="ARBA" id="ARBA00004236"/>
    </source>
</evidence>
<keyword evidence="11" id="KW-0418">Kinase</keyword>
<keyword evidence="5" id="KW-0433">Leucine-rich repeat</keyword>
<keyword evidence="8 21" id="KW-0732">Signal</keyword>
<keyword evidence="23" id="KW-1185">Reference proteome</keyword>
<keyword evidence="15" id="KW-0675">Receptor</keyword>
<comment type="subcellular location">
    <subcellularLocation>
        <location evidence="1">Cell membrane</location>
    </subcellularLocation>
    <subcellularLocation>
        <location evidence="2">Membrane</location>
        <topology evidence="2">Single-pass type I membrane protein</topology>
    </subcellularLocation>
</comment>
<dbReference type="Pfam" id="PF08263">
    <property type="entry name" value="LRRNT_2"/>
    <property type="match status" value="1"/>
</dbReference>
<dbReference type="PANTHER" id="PTHR48053:SF168">
    <property type="entry name" value="LRR RECEPTOR-LIKE KINASE FAMILY PROTEIN"/>
    <property type="match status" value="1"/>
</dbReference>
<gene>
    <name evidence="24" type="primary">LOC140015824</name>
</gene>
<dbReference type="InterPro" id="IPR013210">
    <property type="entry name" value="LRR_N_plant-typ"/>
</dbReference>
<feature type="transmembrane region" description="Helical" evidence="20">
    <location>
        <begin position="653"/>
        <end position="676"/>
    </location>
</feature>
<keyword evidence="7 20" id="KW-0812">Transmembrane</keyword>
<reference evidence="24" key="2">
    <citation type="submission" date="2025-08" db="UniProtKB">
        <authorList>
            <consortium name="RefSeq"/>
        </authorList>
    </citation>
    <scope>IDENTIFICATION</scope>
    <source>
        <tissue evidence="24">Leaves</tissue>
    </source>
</reference>
<evidence type="ECO:0000256" key="6">
    <source>
        <dbReference type="ARBA" id="ARBA00022679"/>
    </source>
</evidence>
<keyword evidence="12 19" id="KW-0067">ATP-binding</keyword>
<dbReference type="InterPro" id="IPR055414">
    <property type="entry name" value="LRR_R13L4/SHOC2-like"/>
</dbReference>
<dbReference type="InterPro" id="IPR032675">
    <property type="entry name" value="LRR_dom_sf"/>
</dbReference>
<dbReference type="EC" id="2.7.11.1" evidence="3"/>
<keyword evidence="14 20" id="KW-0472">Membrane</keyword>
<evidence type="ECO:0000256" key="21">
    <source>
        <dbReference type="SAM" id="SignalP"/>
    </source>
</evidence>
<evidence type="ECO:0000256" key="2">
    <source>
        <dbReference type="ARBA" id="ARBA00004479"/>
    </source>
</evidence>
<protein>
    <recommendedName>
        <fullName evidence="3">non-specific serine/threonine protein kinase</fullName>
        <ecNumber evidence="3">2.7.11.1</ecNumber>
    </recommendedName>
</protein>
<dbReference type="RefSeq" id="XP_071924753.1">
    <property type="nucleotide sequence ID" value="XM_072068652.1"/>
</dbReference>
<name>A0ABM4VYY4_COFAR</name>
<dbReference type="Pfam" id="PF00069">
    <property type="entry name" value="Pkinase"/>
    <property type="match status" value="1"/>
</dbReference>
<dbReference type="PANTHER" id="PTHR48053">
    <property type="entry name" value="LEUCINE RICH REPEAT FAMILY PROTEIN, EXPRESSED"/>
    <property type="match status" value="1"/>
</dbReference>
<dbReference type="InterPro" id="IPR008266">
    <property type="entry name" value="Tyr_kinase_AS"/>
</dbReference>
<proteinExistence type="predicted"/>
<keyword evidence="10 19" id="KW-0547">Nucleotide-binding</keyword>
<feature type="chain" id="PRO_5046214579" description="non-specific serine/threonine protein kinase" evidence="21">
    <location>
        <begin position="27"/>
        <end position="1016"/>
    </location>
</feature>
<evidence type="ECO:0000256" key="14">
    <source>
        <dbReference type="ARBA" id="ARBA00023136"/>
    </source>
</evidence>
<dbReference type="Gene3D" id="1.10.510.10">
    <property type="entry name" value="Transferase(Phosphotransferase) domain 1"/>
    <property type="match status" value="1"/>
</dbReference>